<feature type="compositionally biased region" description="Pro residues" evidence="1">
    <location>
        <begin position="238"/>
        <end position="253"/>
    </location>
</feature>
<dbReference type="PANTHER" id="PTHR12307:SF36">
    <property type="entry name" value="GLYCOGEN-BINDING SUBUNIT 76A"/>
    <property type="match status" value="1"/>
</dbReference>
<comment type="caution">
    <text evidence="3">The sequence shown here is derived from an EMBL/GenBank/DDBJ whole genome shotgun (WGS) entry which is preliminary data.</text>
</comment>
<feature type="domain" description="CBM21" evidence="2">
    <location>
        <begin position="271"/>
        <end position="402"/>
    </location>
</feature>
<name>A0A9Q5HTC8_SANBA</name>
<accession>A0A9Q5HTC8</accession>
<reference evidence="3" key="1">
    <citation type="submission" date="2016-06" db="EMBL/GenBank/DDBJ databases">
        <title>Draft Genome sequence of the fungus Inonotus baumii.</title>
        <authorList>
            <person name="Zhu H."/>
            <person name="Lin W."/>
        </authorList>
    </citation>
    <scope>NUCLEOTIDE SEQUENCE</scope>
    <source>
        <strain evidence="3">821</strain>
    </source>
</reference>
<feature type="compositionally biased region" description="Low complexity" evidence="1">
    <location>
        <begin position="152"/>
        <end position="170"/>
    </location>
</feature>
<dbReference type="OrthoDB" id="1881at2759"/>
<keyword evidence="4" id="KW-1185">Reference proteome</keyword>
<feature type="compositionally biased region" description="Polar residues" evidence="1">
    <location>
        <begin position="31"/>
        <end position="40"/>
    </location>
</feature>
<dbReference type="GO" id="GO:0008157">
    <property type="term" value="F:protein phosphatase 1 binding"/>
    <property type="evidence" value="ECO:0007669"/>
    <property type="project" value="TreeGrafter"/>
</dbReference>
<organism evidence="3 4">
    <name type="scientific">Sanghuangporus baumii</name>
    <name type="common">Phellinus baumii</name>
    <dbReference type="NCBI Taxonomy" id="108892"/>
    <lineage>
        <taxon>Eukaryota</taxon>
        <taxon>Fungi</taxon>
        <taxon>Dikarya</taxon>
        <taxon>Basidiomycota</taxon>
        <taxon>Agaricomycotina</taxon>
        <taxon>Agaricomycetes</taxon>
        <taxon>Hymenochaetales</taxon>
        <taxon>Hymenochaetaceae</taxon>
        <taxon>Sanghuangporus</taxon>
    </lineage>
</organism>
<feature type="compositionally biased region" description="Polar residues" evidence="1">
    <location>
        <begin position="211"/>
        <end position="222"/>
    </location>
</feature>
<feature type="region of interest" description="Disordered" evidence="1">
    <location>
        <begin position="561"/>
        <end position="601"/>
    </location>
</feature>
<feature type="region of interest" description="Disordered" evidence="1">
    <location>
        <begin position="503"/>
        <end position="526"/>
    </location>
</feature>
<dbReference type="InterPro" id="IPR050782">
    <property type="entry name" value="PP1_regulatory_subunit_3"/>
</dbReference>
<feature type="compositionally biased region" description="Basic and acidic residues" evidence="1">
    <location>
        <begin position="57"/>
        <end position="69"/>
    </location>
</feature>
<evidence type="ECO:0000313" key="4">
    <source>
        <dbReference type="Proteomes" id="UP000757232"/>
    </source>
</evidence>
<feature type="compositionally biased region" description="Pro residues" evidence="1">
    <location>
        <begin position="125"/>
        <end position="142"/>
    </location>
</feature>
<evidence type="ECO:0000313" key="3">
    <source>
        <dbReference type="EMBL" id="OCB85631.1"/>
    </source>
</evidence>
<proteinExistence type="predicted"/>
<dbReference type="Gene3D" id="2.60.40.2440">
    <property type="entry name" value="Carbohydrate binding type-21 domain"/>
    <property type="match status" value="1"/>
</dbReference>
<dbReference type="EMBL" id="LNZH02000208">
    <property type="protein sequence ID" value="OCB85631.1"/>
    <property type="molecule type" value="Genomic_DNA"/>
</dbReference>
<dbReference type="PANTHER" id="PTHR12307">
    <property type="entry name" value="PROTEIN PHOSPHATASE 1 REGULATORY SUBUNIT"/>
    <property type="match status" value="1"/>
</dbReference>
<dbReference type="PROSITE" id="PS51159">
    <property type="entry name" value="CBM21"/>
    <property type="match status" value="1"/>
</dbReference>
<dbReference type="Pfam" id="PF03370">
    <property type="entry name" value="CBM_21"/>
    <property type="match status" value="1"/>
</dbReference>
<protein>
    <recommendedName>
        <fullName evidence="2">CBM21 domain-containing protein</fullName>
    </recommendedName>
</protein>
<dbReference type="AlphaFoldDB" id="A0A9Q5HTC8"/>
<feature type="region of interest" description="Disordered" evidence="1">
    <location>
        <begin position="211"/>
        <end position="256"/>
    </location>
</feature>
<feature type="region of interest" description="Disordered" evidence="1">
    <location>
        <begin position="1"/>
        <end position="194"/>
    </location>
</feature>
<evidence type="ECO:0000256" key="1">
    <source>
        <dbReference type="SAM" id="MobiDB-lite"/>
    </source>
</evidence>
<sequence length="675" mass="72669">MPYVKPPASPESNGYDLPPLKLRTRHRRTRSANPTFSNESGPGAFTSLPNLPRHKSLHAERRAVFHIDDQDSDSSDTSPPPEPQSQSNALRLTVDTRNVPSNAPVLSLKDEETSSLPFPSRGSPAPSPQPPSPISSPLPRTPSTPVILANGKPLKPSLKSSQSSPNVPSLRMHTRAQSEPSTPSGTPVTPKNVHFAGDDALRSVRVFNSSGKPVNVSRATNAEETETETEYDSSNPTGPEPSSYPFPSAPSPPRELGFELDSTATSAIPTSNPPMYANVHVETLVLPRTSPPILRGSVLVRNLAFTKDVAVRFTLDNWHTTSEVACKHVISLPSLPPPFPHPHTEGDLAAGKNTWDRFSFIVKLEDFERKLQEKTMWFVVRYTAPGIGEWWDNNSGQNYRVGFKRATTGTVMDVARTSPITGHSQQRTFSAPPTLKSTPTTEAVQVHGRSHRASTPVRLAIPVRHNSSPQPSLYSMVGSRSSAAPQHASVPSKLNLMNYAAPSTMTTPRPSSPTRQFVGLSDAAPPSEAVNVRASGTREMNIVGGMPATAPKYDFLWPPSNNSSLQSLSDDTPPPRYSALPPPSETEKQRAKEIVSSPTSSLANDSTYAAFIKQFCFVQSPTPSPNQSPPLSTSSSAANVPRQASGSGWRGLGDAFNGLYGGSGIRSDSPMLTSM</sequence>
<evidence type="ECO:0000259" key="2">
    <source>
        <dbReference type="PROSITE" id="PS51159"/>
    </source>
</evidence>
<feature type="compositionally biased region" description="Pro residues" evidence="1">
    <location>
        <begin position="572"/>
        <end position="584"/>
    </location>
</feature>
<feature type="compositionally biased region" description="Low complexity" evidence="1">
    <location>
        <begin position="629"/>
        <end position="639"/>
    </location>
</feature>
<feature type="compositionally biased region" description="Polar residues" evidence="1">
    <location>
        <begin position="175"/>
        <end position="189"/>
    </location>
</feature>
<dbReference type="Proteomes" id="UP000757232">
    <property type="component" value="Unassembled WGS sequence"/>
</dbReference>
<dbReference type="InterPro" id="IPR038175">
    <property type="entry name" value="CBM21_dom_sf"/>
</dbReference>
<dbReference type="GO" id="GO:2001069">
    <property type="term" value="F:glycogen binding"/>
    <property type="evidence" value="ECO:0007669"/>
    <property type="project" value="TreeGrafter"/>
</dbReference>
<dbReference type="GO" id="GO:0000164">
    <property type="term" value="C:protein phosphatase type 1 complex"/>
    <property type="evidence" value="ECO:0007669"/>
    <property type="project" value="TreeGrafter"/>
</dbReference>
<gene>
    <name evidence="3" type="ORF">A7U60_g7280</name>
</gene>
<feature type="region of interest" description="Disordered" evidence="1">
    <location>
        <begin position="621"/>
        <end position="651"/>
    </location>
</feature>
<dbReference type="InterPro" id="IPR005036">
    <property type="entry name" value="CBM21_dom"/>
</dbReference>
<feature type="compositionally biased region" description="Low complexity" evidence="1">
    <location>
        <begin position="561"/>
        <end position="571"/>
    </location>
</feature>
<feature type="compositionally biased region" description="Low complexity" evidence="1">
    <location>
        <begin position="503"/>
        <end position="515"/>
    </location>
</feature>
<dbReference type="GO" id="GO:0005979">
    <property type="term" value="P:regulation of glycogen biosynthetic process"/>
    <property type="evidence" value="ECO:0007669"/>
    <property type="project" value="TreeGrafter"/>
</dbReference>